<comment type="caution">
    <text evidence="2">The sequence shown here is derived from an EMBL/GenBank/DDBJ whole genome shotgun (WGS) entry which is preliminary data.</text>
</comment>
<keyword evidence="1" id="KW-0732">Signal</keyword>
<dbReference type="eggNOG" id="COG3317">
    <property type="taxonomic scope" value="Bacteria"/>
</dbReference>
<evidence type="ECO:0008006" key="4">
    <source>
        <dbReference type="Google" id="ProtNLM"/>
    </source>
</evidence>
<dbReference type="InterPro" id="IPR042268">
    <property type="entry name" value="BamC_C"/>
</dbReference>
<dbReference type="AlphaFoldDB" id="A0A094L5I0"/>
<accession>A0A094L5I0</accession>
<dbReference type="OrthoDB" id="5598420at2"/>
<protein>
    <recommendedName>
        <fullName evidence="4">Outer membrane protein assembly factor BamC</fullName>
    </recommendedName>
</protein>
<feature type="signal peptide" evidence="1">
    <location>
        <begin position="1"/>
        <end position="17"/>
    </location>
</feature>
<dbReference type="Gene3D" id="3.30.530.50">
    <property type="match status" value="1"/>
</dbReference>
<dbReference type="EMBL" id="JPIN01000001">
    <property type="protein sequence ID" value="KFZ29958.1"/>
    <property type="molecule type" value="Genomic_DNA"/>
</dbReference>
<evidence type="ECO:0000313" key="3">
    <source>
        <dbReference type="Proteomes" id="UP000053718"/>
    </source>
</evidence>
<proteinExistence type="predicted"/>
<organism evidence="2 3">
    <name type="scientific">Pseudidiomarina atlantica</name>
    <dbReference type="NCBI Taxonomy" id="1517416"/>
    <lineage>
        <taxon>Bacteria</taxon>
        <taxon>Pseudomonadati</taxon>
        <taxon>Pseudomonadota</taxon>
        <taxon>Gammaproteobacteria</taxon>
        <taxon>Alteromonadales</taxon>
        <taxon>Idiomarinaceae</taxon>
        <taxon>Pseudidiomarina</taxon>
    </lineage>
</organism>
<feature type="chain" id="PRO_5001901663" description="Outer membrane protein assembly factor BamC" evidence="1">
    <location>
        <begin position="18"/>
        <end position="353"/>
    </location>
</feature>
<dbReference type="Pfam" id="PF06804">
    <property type="entry name" value="Lipoprotein_18"/>
    <property type="match status" value="1"/>
</dbReference>
<name>A0A094L5I0_9GAMM</name>
<gene>
    <name evidence="2" type="ORF">IDAT_02425</name>
</gene>
<dbReference type="Gene3D" id="3.30.310.170">
    <property type="entry name" value="Outer membrane protein assembly factor BamC"/>
    <property type="match status" value="1"/>
</dbReference>
<dbReference type="STRING" id="1517416.IDAT_02425"/>
<dbReference type="RefSeq" id="WP_034729955.1">
    <property type="nucleotide sequence ID" value="NZ_JPIN01000001.1"/>
</dbReference>
<dbReference type="InterPro" id="IPR010653">
    <property type="entry name" value="NlpB/DapX"/>
</dbReference>
<dbReference type="Proteomes" id="UP000053718">
    <property type="component" value="Unassembled WGS sequence"/>
</dbReference>
<keyword evidence="3" id="KW-1185">Reference proteome</keyword>
<evidence type="ECO:0000313" key="2">
    <source>
        <dbReference type="EMBL" id="KFZ29958.1"/>
    </source>
</evidence>
<reference evidence="2 3" key="1">
    <citation type="submission" date="2014-06" db="EMBL/GenBank/DDBJ databases">
        <title>Draft genome sequence of Idiomarina sp. MCCC 1A10513.</title>
        <authorList>
            <person name="Du J."/>
            <person name="Lai Q."/>
            <person name="Shao Z."/>
        </authorList>
    </citation>
    <scope>NUCLEOTIDE SEQUENCE [LARGE SCALE GENOMIC DNA]</scope>
    <source>
        <strain evidence="2 3">MCCC 1A10513</strain>
    </source>
</reference>
<sequence length="353" mass="38721">MKVSYLAILGLSTVVLSACSFTPREQAEGDFEYTNVELRESLRPAAGKQLPTPSNRYEIPQVNVKGEVGKDVNVLSPVLVRATAAGSRPSENPDVTAVDFSELDGMENLPAFVWESLYDELAERNIEVRDEVAEQSLTTGWISENVLVTEDELEVTVERRFKVTMEVPDHRRIATLSVEMIDKKQSGPGAGMAPGGVSDSNAEAALLNGVINEIAIRQQEIFAEAEANAVVNVEPTFNADGMPAFQVDIGFDVAWPLTEEVLEALGFEVDDLNQSTGMYYVNYLRDAGFSLAFWDSRNDGKVDLPDGNYRINVTGDNNTSTITIFRGEEPLTAADIDRIYGPFAAEIRRQSAL</sequence>
<dbReference type="PROSITE" id="PS51257">
    <property type="entry name" value="PROKAR_LIPOPROTEIN"/>
    <property type="match status" value="1"/>
</dbReference>
<evidence type="ECO:0000256" key="1">
    <source>
        <dbReference type="SAM" id="SignalP"/>
    </source>
</evidence>